<evidence type="ECO:0000259" key="4">
    <source>
        <dbReference type="PROSITE" id="PS50960"/>
    </source>
</evidence>
<keyword evidence="1 3" id="KW-0238">DNA-binding</keyword>
<proteinExistence type="predicted"/>
<sequence length="344" mass="37363">MTFEVRTDVADALALAATELPPPPPRPAPTGTKRKRVVLSIHDKQQVLQRLEAGEQPIAISRAFGISRQQVSDIKKNRERIVAFCIDAKHMSTLKRKTLKATSEYHPGVEQELYRWIIRQRKLGREVSAESLSAKTTDLFMQYSSDDAHMSFKVIANWLRHFKKAHGIKSLGEDEMQQLPEQFVPAMDMARPGDVAAAYSQAATPEATPTASVSMSSVGSVTPPGNYFATMPTATPTTMSHPVGGTVSVLSAAAPTVPVPVPPAAVPLVPASIDTSVYMHVMGAHGNPQVAVGAPAASLQTTVNTVQQLNAQLARFESEMAIKLDYLDERVSKLCYLVLPTRLE</sequence>
<keyword evidence="7" id="KW-1185">Reference proteome</keyword>
<accession>A0A8T1VUX5</accession>
<name>A0A8T1VUX5_9STRA</name>
<evidence type="ECO:0000256" key="3">
    <source>
        <dbReference type="PROSITE-ProRule" id="PRU00320"/>
    </source>
</evidence>
<gene>
    <name evidence="6" type="ORF">PHYPSEUDO_001983</name>
</gene>
<evidence type="ECO:0000256" key="1">
    <source>
        <dbReference type="ARBA" id="ARBA00023125"/>
    </source>
</evidence>
<dbReference type="InterPro" id="IPR007889">
    <property type="entry name" value="HTH_Psq"/>
</dbReference>
<evidence type="ECO:0008006" key="8">
    <source>
        <dbReference type="Google" id="ProtNLM"/>
    </source>
</evidence>
<organism evidence="6 7">
    <name type="scientific">Phytophthora pseudosyringae</name>
    <dbReference type="NCBI Taxonomy" id="221518"/>
    <lineage>
        <taxon>Eukaryota</taxon>
        <taxon>Sar</taxon>
        <taxon>Stramenopiles</taxon>
        <taxon>Oomycota</taxon>
        <taxon>Peronosporomycetes</taxon>
        <taxon>Peronosporales</taxon>
        <taxon>Peronosporaceae</taxon>
        <taxon>Phytophthora</taxon>
    </lineage>
</organism>
<dbReference type="PROSITE" id="PS51253">
    <property type="entry name" value="HTH_CENPB"/>
    <property type="match status" value="1"/>
</dbReference>
<comment type="caution">
    <text evidence="6">The sequence shown here is derived from an EMBL/GenBank/DDBJ whole genome shotgun (WGS) entry which is preliminary data.</text>
</comment>
<dbReference type="PANTHER" id="PTHR19303:SF75">
    <property type="entry name" value="HTH CENPB-TYPE DOMAIN-CONTAINING PROTEIN"/>
    <property type="match status" value="1"/>
</dbReference>
<keyword evidence="2 3" id="KW-0539">Nucleus</keyword>
<dbReference type="Pfam" id="PF03221">
    <property type="entry name" value="HTH_Tnp_Tc5"/>
    <property type="match status" value="1"/>
</dbReference>
<dbReference type="GO" id="GO:0005634">
    <property type="term" value="C:nucleus"/>
    <property type="evidence" value="ECO:0007669"/>
    <property type="project" value="UniProtKB-SubCell"/>
</dbReference>
<evidence type="ECO:0000256" key="2">
    <source>
        <dbReference type="ARBA" id="ARBA00023242"/>
    </source>
</evidence>
<dbReference type="EMBL" id="JAGDFM010000131">
    <property type="protein sequence ID" value="KAG7385047.1"/>
    <property type="molecule type" value="Genomic_DNA"/>
</dbReference>
<dbReference type="InterPro" id="IPR050863">
    <property type="entry name" value="CenT-Element_Derived"/>
</dbReference>
<evidence type="ECO:0000313" key="6">
    <source>
        <dbReference type="EMBL" id="KAG7385047.1"/>
    </source>
</evidence>
<feature type="domain" description="HTH CENPB-type" evidence="5">
    <location>
        <begin position="97"/>
        <end position="172"/>
    </location>
</feature>
<comment type="subcellular location">
    <subcellularLocation>
        <location evidence="3">Nucleus</location>
    </subcellularLocation>
</comment>
<feature type="domain" description="HTH psq-type" evidence="4">
    <location>
        <begin position="30"/>
        <end position="81"/>
    </location>
</feature>
<dbReference type="Proteomes" id="UP000694044">
    <property type="component" value="Unassembled WGS sequence"/>
</dbReference>
<evidence type="ECO:0000313" key="7">
    <source>
        <dbReference type="Proteomes" id="UP000694044"/>
    </source>
</evidence>
<dbReference type="PROSITE" id="PS50960">
    <property type="entry name" value="HTH_PSQ"/>
    <property type="match status" value="1"/>
</dbReference>
<dbReference type="InterPro" id="IPR006600">
    <property type="entry name" value="HTH_CenpB_DNA-bd_dom"/>
</dbReference>
<feature type="DNA-binding region" description="H-T-H motif" evidence="3">
    <location>
        <begin position="57"/>
        <end position="77"/>
    </location>
</feature>
<dbReference type="GO" id="GO:0003677">
    <property type="term" value="F:DNA binding"/>
    <property type="evidence" value="ECO:0007669"/>
    <property type="project" value="UniProtKB-UniRule"/>
</dbReference>
<dbReference type="OrthoDB" id="5919228at2759"/>
<evidence type="ECO:0000259" key="5">
    <source>
        <dbReference type="PROSITE" id="PS51253"/>
    </source>
</evidence>
<protein>
    <recommendedName>
        <fullName evidence="8">HTH CENPB-type domain-containing protein</fullName>
    </recommendedName>
</protein>
<reference evidence="6" key="1">
    <citation type="submission" date="2021-02" db="EMBL/GenBank/DDBJ databases">
        <authorList>
            <person name="Palmer J.M."/>
        </authorList>
    </citation>
    <scope>NUCLEOTIDE SEQUENCE</scope>
    <source>
        <strain evidence="6">SCRP734</strain>
    </source>
</reference>
<dbReference type="AlphaFoldDB" id="A0A8T1VUX5"/>
<dbReference type="PANTHER" id="PTHR19303">
    <property type="entry name" value="TRANSPOSON"/>
    <property type="match status" value="1"/>
</dbReference>
<dbReference type="Pfam" id="PF04218">
    <property type="entry name" value="CENP-B_N"/>
    <property type="match status" value="1"/>
</dbReference>